<protein>
    <submittedName>
        <fullName evidence="2">OHCU_decarbox domain-containing protein</fullName>
    </submittedName>
</protein>
<dbReference type="WBParaSite" id="L893_g3403.t1">
    <property type="protein sequence ID" value="L893_g3403.t1"/>
    <property type="gene ID" value="L893_g3403"/>
</dbReference>
<keyword evidence="1" id="KW-1185">Reference proteome</keyword>
<organism evidence="1 2">
    <name type="scientific">Steinernema glaseri</name>
    <dbReference type="NCBI Taxonomy" id="37863"/>
    <lineage>
        <taxon>Eukaryota</taxon>
        <taxon>Metazoa</taxon>
        <taxon>Ecdysozoa</taxon>
        <taxon>Nematoda</taxon>
        <taxon>Chromadorea</taxon>
        <taxon>Rhabditida</taxon>
        <taxon>Tylenchina</taxon>
        <taxon>Panagrolaimomorpha</taxon>
        <taxon>Strongyloidoidea</taxon>
        <taxon>Steinernematidae</taxon>
        <taxon>Steinernema</taxon>
    </lineage>
</organism>
<proteinExistence type="predicted"/>
<accession>A0A1I8A9W2</accession>
<sequence length="230" mass="25909">MMSVKFLYGEEGVASLLEMIKMEPVLHGAKNKELRRLSLAQKAAFKRVHDAFVAVFPPYNGENASQQMLWVCWRNLRKKFFAGKAPRCWLSRLAFLGAPRVRESNPQNNDQSSGAPEVAANMPFYEQPMLGVAGPSSWQPYAVEPIVHAGGEDSRQRLEPVFSQFFQEHLIFIIYNSGFHSLITLILAGGKTDELFLALARLRGSREPLEAAEREMMNVVNLVAYNTTTF</sequence>
<dbReference type="Proteomes" id="UP000095287">
    <property type="component" value="Unplaced"/>
</dbReference>
<name>A0A1I8A9W2_9BILA</name>
<reference evidence="2" key="1">
    <citation type="submission" date="2016-11" db="UniProtKB">
        <authorList>
            <consortium name="WormBaseParasite"/>
        </authorList>
    </citation>
    <scope>IDENTIFICATION</scope>
</reference>
<dbReference type="AlphaFoldDB" id="A0A1I8A9W2"/>
<evidence type="ECO:0000313" key="2">
    <source>
        <dbReference type="WBParaSite" id="L893_g3403.t1"/>
    </source>
</evidence>
<evidence type="ECO:0000313" key="1">
    <source>
        <dbReference type="Proteomes" id="UP000095287"/>
    </source>
</evidence>